<dbReference type="KEGG" id="huw:FPZ11_10310"/>
<name>A0A5B8M6A5_9MICO</name>
<evidence type="ECO:0000256" key="1">
    <source>
        <dbReference type="SAM" id="MobiDB-lite"/>
    </source>
</evidence>
<dbReference type="RefSeq" id="WP_146320649.1">
    <property type="nucleotide sequence ID" value="NZ_CP042305.1"/>
</dbReference>
<dbReference type="InterPro" id="IPR036514">
    <property type="entry name" value="SGNH_hydro_sf"/>
</dbReference>
<sequence>MPWVTATIAACVALLLTLAALTRGALRRMRRAASALNDTIPVNSAWWRARAKEQGDLLYAALGDSAAQGLGATEPDDGYVGLLARSIALRGRRSVRTVNLSVSGATVAQLIDYQLPRLAKLQPDVVTVAIGSNDIARWDAVAFARGLVTVFDALPSHAIVAELPYFYLPRNERKVAEANRIVRRLATERGLAVAPVHRATRALGPLGALLWFAGDHFHPNDAGYRVWAAAFEPLVARRVEELSVHEISAHAPAAIEPSTGASAERDSTSPPATEGGVGGRP</sequence>
<evidence type="ECO:0000313" key="4">
    <source>
        <dbReference type="Proteomes" id="UP000320216"/>
    </source>
</evidence>
<dbReference type="EMBL" id="CP042305">
    <property type="protein sequence ID" value="QDZ15112.1"/>
    <property type="molecule type" value="Genomic_DNA"/>
</dbReference>
<dbReference type="PANTHER" id="PTHR30383">
    <property type="entry name" value="THIOESTERASE 1/PROTEASE 1/LYSOPHOSPHOLIPASE L1"/>
    <property type="match status" value="1"/>
</dbReference>
<dbReference type="CDD" id="cd00229">
    <property type="entry name" value="SGNH_hydrolase"/>
    <property type="match status" value="1"/>
</dbReference>
<dbReference type="OrthoDB" id="3288625at2"/>
<dbReference type="SUPFAM" id="SSF52266">
    <property type="entry name" value="SGNH hydrolase"/>
    <property type="match status" value="1"/>
</dbReference>
<dbReference type="InterPro" id="IPR051532">
    <property type="entry name" value="Ester_Hydrolysis_Enzymes"/>
</dbReference>
<dbReference type="GO" id="GO:0004622">
    <property type="term" value="F:phosphatidylcholine lysophospholipase activity"/>
    <property type="evidence" value="ECO:0007669"/>
    <property type="project" value="TreeGrafter"/>
</dbReference>
<gene>
    <name evidence="3" type="ORF">FPZ11_10310</name>
</gene>
<accession>A0A5B8M6A5</accession>
<feature type="region of interest" description="Disordered" evidence="1">
    <location>
        <begin position="253"/>
        <end position="281"/>
    </location>
</feature>
<dbReference type="Gene3D" id="3.40.50.1110">
    <property type="entry name" value="SGNH hydrolase"/>
    <property type="match status" value="1"/>
</dbReference>
<keyword evidence="3" id="KW-0378">Hydrolase</keyword>
<evidence type="ECO:0000313" key="3">
    <source>
        <dbReference type="EMBL" id="QDZ15112.1"/>
    </source>
</evidence>
<proteinExistence type="predicted"/>
<keyword evidence="4" id="KW-1185">Reference proteome</keyword>
<dbReference type="PANTHER" id="PTHR30383:SF5">
    <property type="entry name" value="SGNH HYDROLASE-TYPE ESTERASE DOMAIN-CONTAINING PROTEIN"/>
    <property type="match status" value="1"/>
</dbReference>
<dbReference type="InterPro" id="IPR013830">
    <property type="entry name" value="SGNH_hydro"/>
</dbReference>
<dbReference type="AlphaFoldDB" id="A0A5B8M6A5"/>
<organism evidence="3 4">
    <name type="scientific">Humibacter ginsenosidimutans</name>
    <dbReference type="NCBI Taxonomy" id="2599293"/>
    <lineage>
        <taxon>Bacteria</taxon>
        <taxon>Bacillati</taxon>
        <taxon>Actinomycetota</taxon>
        <taxon>Actinomycetes</taxon>
        <taxon>Micrococcales</taxon>
        <taxon>Microbacteriaceae</taxon>
        <taxon>Humibacter</taxon>
    </lineage>
</organism>
<dbReference type="Proteomes" id="UP000320216">
    <property type="component" value="Chromosome"/>
</dbReference>
<reference evidence="3 4" key="1">
    <citation type="submission" date="2019-07" db="EMBL/GenBank/DDBJ databases">
        <title>Full genome sequence of Humibacter sp. WJ7-1.</title>
        <authorList>
            <person name="Im W.-T."/>
        </authorList>
    </citation>
    <scope>NUCLEOTIDE SEQUENCE [LARGE SCALE GENOMIC DNA]</scope>
    <source>
        <strain evidence="3 4">WJ7-1</strain>
    </source>
</reference>
<dbReference type="Pfam" id="PF13472">
    <property type="entry name" value="Lipase_GDSL_2"/>
    <property type="match status" value="1"/>
</dbReference>
<protein>
    <submittedName>
        <fullName evidence="3">SGNH/GDSL hydrolase family protein</fullName>
    </submittedName>
</protein>
<evidence type="ECO:0000259" key="2">
    <source>
        <dbReference type="Pfam" id="PF13472"/>
    </source>
</evidence>
<feature type="domain" description="SGNH hydrolase-type esterase" evidence="2">
    <location>
        <begin position="61"/>
        <end position="226"/>
    </location>
</feature>